<dbReference type="EMBL" id="KZ309357">
    <property type="protein sequence ID" value="KAG8238491.1"/>
    <property type="molecule type" value="Genomic_DNA"/>
</dbReference>
<evidence type="ECO:0000259" key="1">
    <source>
        <dbReference type="PROSITE" id="PS51852"/>
    </source>
</evidence>
<dbReference type="Pfam" id="PF19518">
    <property type="entry name" value="RhoGAP_pG1_pG2"/>
    <property type="match status" value="1"/>
</dbReference>
<dbReference type="InterPro" id="IPR045786">
    <property type="entry name" value="RhoGAP_pG1_pG2"/>
</dbReference>
<dbReference type="InterPro" id="IPR039007">
    <property type="entry name" value="pG1"/>
</dbReference>
<sequence>MLFQHLGFVHCPIREHCPAFPNCMDALIERILSTKAHRPSSWNRNSQWLLSSDNNQLNLVLLGIDGLAEELANEIRAQCDEDEYEIDCQLYSLDYRIIDGDVSLPQNSFRTSDFLP</sequence>
<dbReference type="PANTHER" id="PTHR46005:SF4">
    <property type="entry name" value="RHO GTPASE-ACTIVATING PROTEIN 190"/>
    <property type="match status" value="1"/>
</dbReference>
<evidence type="ECO:0000313" key="2">
    <source>
        <dbReference type="EMBL" id="KAG8238491.1"/>
    </source>
</evidence>
<dbReference type="Proteomes" id="UP000792457">
    <property type="component" value="Unassembled WGS sequence"/>
</dbReference>
<protein>
    <recommendedName>
        <fullName evidence="1">PG1 pseudoGTPase domain-containing protein</fullName>
    </recommendedName>
</protein>
<dbReference type="PROSITE" id="PS51852">
    <property type="entry name" value="PG1"/>
    <property type="match status" value="1"/>
</dbReference>
<proteinExistence type="predicted"/>
<organism evidence="2 3">
    <name type="scientific">Ladona fulva</name>
    <name type="common">Scarce chaser dragonfly</name>
    <name type="synonym">Libellula fulva</name>
    <dbReference type="NCBI Taxonomy" id="123851"/>
    <lineage>
        <taxon>Eukaryota</taxon>
        <taxon>Metazoa</taxon>
        <taxon>Ecdysozoa</taxon>
        <taxon>Arthropoda</taxon>
        <taxon>Hexapoda</taxon>
        <taxon>Insecta</taxon>
        <taxon>Pterygota</taxon>
        <taxon>Palaeoptera</taxon>
        <taxon>Odonata</taxon>
        <taxon>Epiprocta</taxon>
        <taxon>Anisoptera</taxon>
        <taxon>Libelluloidea</taxon>
        <taxon>Libellulidae</taxon>
        <taxon>Ladona</taxon>
    </lineage>
</organism>
<feature type="domain" description="PG1 pseudoGTPase" evidence="1">
    <location>
        <begin position="51"/>
        <end position="116"/>
    </location>
</feature>
<dbReference type="PANTHER" id="PTHR46005">
    <property type="entry name" value="RHO GTPASE-ACTIVATING PROTEIN 190"/>
    <property type="match status" value="1"/>
</dbReference>
<dbReference type="OrthoDB" id="6356688at2759"/>
<dbReference type="GO" id="GO:0050770">
    <property type="term" value="P:regulation of axonogenesis"/>
    <property type="evidence" value="ECO:0007669"/>
    <property type="project" value="TreeGrafter"/>
</dbReference>
<reference evidence="2" key="1">
    <citation type="submission" date="2013-04" db="EMBL/GenBank/DDBJ databases">
        <authorList>
            <person name="Qu J."/>
            <person name="Murali S.C."/>
            <person name="Bandaranaike D."/>
            <person name="Bellair M."/>
            <person name="Blankenburg K."/>
            <person name="Chao H."/>
            <person name="Dinh H."/>
            <person name="Doddapaneni H."/>
            <person name="Downs B."/>
            <person name="Dugan-Rocha S."/>
            <person name="Elkadiri S."/>
            <person name="Gnanaolivu R.D."/>
            <person name="Hernandez B."/>
            <person name="Javaid M."/>
            <person name="Jayaseelan J.C."/>
            <person name="Lee S."/>
            <person name="Li M."/>
            <person name="Ming W."/>
            <person name="Munidasa M."/>
            <person name="Muniz J."/>
            <person name="Nguyen L."/>
            <person name="Ongeri F."/>
            <person name="Osuji N."/>
            <person name="Pu L.-L."/>
            <person name="Puazo M."/>
            <person name="Qu C."/>
            <person name="Quiroz J."/>
            <person name="Raj R."/>
            <person name="Weissenberger G."/>
            <person name="Xin Y."/>
            <person name="Zou X."/>
            <person name="Han Y."/>
            <person name="Richards S."/>
            <person name="Worley K."/>
            <person name="Muzny D."/>
            <person name="Gibbs R."/>
        </authorList>
    </citation>
    <scope>NUCLEOTIDE SEQUENCE</scope>
    <source>
        <strain evidence="2">Sampled in the wild</strain>
    </source>
</reference>
<dbReference type="GO" id="GO:0005829">
    <property type="term" value="C:cytosol"/>
    <property type="evidence" value="ECO:0007669"/>
    <property type="project" value="TreeGrafter"/>
</dbReference>
<keyword evidence="3" id="KW-1185">Reference proteome</keyword>
<evidence type="ECO:0000313" key="3">
    <source>
        <dbReference type="Proteomes" id="UP000792457"/>
    </source>
</evidence>
<accession>A0A8K0P929</accession>
<gene>
    <name evidence="2" type="ORF">J437_LFUL018421</name>
</gene>
<feature type="non-terminal residue" evidence="2">
    <location>
        <position position="116"/>
    </location>
</feature>
<dbReference type="GO" id="GO:0007266">
    <property type="term" value="P:Rho protein signal transduction"/>
    <property type="evidence" value="ECO:0007669"/>
    <property type="project" value="TreeGrafter"/>
</dbReference>
<dbReference type="GO" id="GO:0008361">
    <property type="term" value="P:regulation of cell size"/>
    <property type="evidence" value="ECO:0007669"/>
    <property type="project" value="TreeGrafter"/>
</dbReference>
<comment type="caution">
    <text evidence="2">The sequence shown here is derived from an EMBL/GenBank/DDBJ whole genome shotgun (WGS) entry which is preliminary data.</text>
</comment>
<name>A0A8K0P929_LADFU</name>
<dbReference type="AlphaFoldDB" id="A0A8K0P929"/>
<dbReference type="InterPro" id="IPR051978">
    <property type="entry name" value="Rho-GAP_domain"/>
</dbReference>
<reference evidence="2" key="2">
    <citation type="submission" date="2017-10" db="EMBL/GenBank/DDBJ databases">
        <title>Ladona fulva Genome sequencing and assembly.</title>
        <authorList>
            <person name="Murali S."/>
            <person name="Richards S."/>
            <person name="Bandaranaike D."/>
            <person name="Bellair M."/>
            <person name="Blankenburg K."/>
            <person name="Chao H."/>
            <person name="Dinh H."/>
            <person name="Doddapaneni H."/>
            <person name="Dugan-Rocha S."/>
            <person name="Elkadiri S."/>
            <person name="Gnanaolivu R."/>
            <person name="Hernandez B."/>
            <person name="Skinner E."/>
            <person name="Javaid M."/>
            <person name="Lee S."/>
            <person name="Li M."/>
            <person name="Ming W."/>
            <person name="Munidasa M."/>
            <person name="Muniz J."/>
            <person name="Nguyen L."/>
            <person name="Hughes D."/>
            <person name="Osuji N."/>
            <person name="Pu L.-L."/>
            <person name="Puazo M."/>
            <person name="Qu C."/>
            <person name="Quiroz J."/>
            <person name="Raj R."/>
            <person name="Weissenberger G."/>
            <person name="Xin Y."/>
            <person name="Zou X."/>
            <person name="Han Y."/>
            <person name="Worley K."/>
            <person name="Muzny D."/>
            <person name="Gibbs R."/>
        </authorList>
    </citation>
    <scope>NUCLEOTIDE SEQUENCE</scope>
    <source>
        <strain evidence="2">Sampled in the wild</strain>
    </source>
</reference>
<dbReference type="GO" id="GO:0005096">
    <property type="term" value="F:GTPase activator activity"/>
    <property type="evidence" value="ECO:0007669"/>
    <property type="project" value="TreeGrafter"/>
</dbReference>